<protein>
    <submittedName>
        <fullName evidence="1">Uncharacterized protein</fullName>
    </submittedName>
</protein>
<accession>A0AAF1BJK9</accession>
<dbReference type="GeneID" id="87810268"/>
<evidence type="ECO:0000313" key="1">
    <source>
        <dbReference type="EMBL" id="WOO83576.1"/>
    </source>
</evidence>
<name>A0AAF1BJK9_9TREE</name>
<keyword evidence="2" id="KW-1185">Reference proteome</keyword>
<gene>
    <name evidence="1" type="ORF">LOC62_05G007094</name>
</gene>
<evidence type="ECO:0000313" key="2">
    <source>
        <dbReference type="Proteomes" id="UP000827549"/>
    </source>
</evidence>
<proteinExistence type="predicted"/>
<organism evidence="1 2">
    <name type="scientific">Vanrija pseudolonga</name>
    <dbReference type="NCBI Taxonomy" id="143232"/>
    <lineage>
        <taxon>Eukaryota</taxon>
        <taxon>Fungi</taxon>
        <taxon>Dikarya</taxon>
        <taxon>Basidiomycota</taxon>
        <taxon>Agaricomycotina</taxon>
        <taxon>Tremellomycetes</taxon>
        <taxon>Trichosporonales</taxon>
        <taxon>Trichosporonaceae</taxon>
        <taxon>Vanrija</taxon>
    </lineage>
</organism>
<dbReference type="EMBL" id="CP086718">
    <property type="protein sequence ID" value="WOO83576.1"/>
    <property type="molecule type" value="Genomic_DNA"/>
</dbReference>
<sequence>MPAPLDFYPHILQSILDYASAQDEPGTLVALRQSNSFFLSRTTNPLAVHVVFDSTATEFQVYGVSQHLGVRGTWPTFGAPFGRSASMRRREAPVCQPFDRSALASVGDILSAAVLLDLKGWFPSPAQGLFWSLDVQRVKMLRIFHVSAMPLAAAFPAETVVYFLGYNKQEDVTDAFFASPIGAAGATKIVINIEYDPNLNFIIPSSSMNPQSRYGLPGSVKELVVIIKSTKERTSPSASRDANSDSQFLFSLFLYLAAYNLHFVRVQFVNLVNLPSDLIGCGHSSHGAAESNAEIWLGAALEYLHPPQSPLQQYPEFLEDFGRYKSITVEEYAAQVGSDRSFLETDA</sequence>
<dbReference type="AlphaFoldDB" id="A0AAF1BJK9"/>
<reference evidence="1" key="1">
    <citation type="submission" date="2023-10" db="EMBL/GenBank/DDBJ databases">
        <authorList>
            <person name="Noh H."/>
        </authorList>
    </citation>
    <scope>NUCLEOTIDE SEQUENCE</scope>
    <source>
        <strain evidence="1">DUCC4014</strain>
    </source>
</reference>
<dbReference type="RefSeq" id="XP_062629602.1">
    <property type="nucleotide sequence ID" value="XM_062773618.1"/>
</dbReference>
<dbReference type="Proteomes" id="UP000827549">
    <property type="component" value="Chromosome 5"/>
</dbReference>